<dbReference type="OrthoDB" id="2020542at2759"/>
<comment type="caution">
    <text evidence="3">The sequence shown here is derived from an EMBL/GenBank/DDBJ whole genome shotgun (WGS) entry which is preliminary data.</text>
</comment>
<evidence type="ECO:0000256" key="2">
    <source>
        <dbReference type="SAM" id="Phobius"/>
    </source>
</evidence>
<dbReference type="AlphaFoldDB" id="A0A0L0CFT1"/>
<protein>
    <submittedName>
        <fullName evidence="3">Uncharacterized protein</fullName>
    </submittedName>
</protein>
<accession>A0A0L0CFT1</accession>
<reference evidence="3 4" key="1">
    <citation type="journal article" date="2015" name="Nat. Commun.">
        <title>Lucilia cuprina genome unlocks parasitic fly biology to underpin future interventions.</title>
        <authorList>
            <person name="Anstead C.A."/>
            <person name="Korhonen P.K."/>
            <person name="Young N.D."/>
            <person name="Hall R.S."/>
            <person name="Jex A.R."/>
            <person name="Murali S.C."/>
            <person name="Hughes D.S."/>
            <person name="Lee S.F."/>
            <person name="Perry T."/>
            <person name="Stroehlein A.J."/>
            <person name="Ansell B.R."/>
            <person name="Breugelmans B."/>
            <person name="Hofmann A."/>
            <person name="Qu J."/>
            <person name="Dugan S."/>
            <person name="Lee S.L."/>
            <person name="Chao H."/>
            <person name="Dinh H."/>
            <person name="Han Y."/>
            <person name="Doddapaneni H.V."/>
            <person name="Worley K.C."/>
            <person name="Muzny D.M."/>
            <person name="Ioannidis P."/>
            <person name="Waterhouse R.M."/>
            <person name="Zdobnov E.M."/>
            <person name="James P.J."/>
            <person name="Bagnall N.H."/>
            <person name="Kotze A.C."/>
            <person name="Gibbs R.A."/>
            <person name="Richards S."/>
            <person name="Batterham P."/>
            <person name="Gasser R.B."/>
        </authorList>
    </citation>
    <scope>NUCLEOTIDE SEQUENCE [LARGE SCALE GENOMIC DNA]</scope>
    <source>
        <strain evidence="3 4">LS</strain>
        <tissue evidence="3">Full body</tissue>
    </source>
</reference>
<dbReference type="EMBL" id="JRES01000441">
    <property type="protein sequence ID" value="KNC31101.1"/>
    <property type="molecule type" value="Genomic_DNA"/>
</dbReference>
<gene>
    <name evidence="3" type="ORF">FF38_06654</name>
</gene>
<evidence type="ECO:0000313" key="4">
    <source>
        <dbReference type="Proteomes" id="UP000037069"/>
    </source>
</evidence>
<evidence type="ECO:0000313" key="3">
    <source>
        <dbReference type="EMBL" id="KNC31101.1"/>
    </source>
</evidence>
<keyword evidence="2" id="KW-1133">Transmembrane helix</keyword>
<proteinExistence type="predicted"/>
<keyword evidence="4" id="KW-1185">Reference proteome</keyword>
<keyword evidence="2" id="KW-0472">Membrane</keyword>
<feature type="transmembrane region" description="Helical" evidence="2">
    <location>
        <begin position="69"/>
        <end position="93"/>
    </location>
</feature>
<organism evidence="3 4">
    <name type="scientific">Lucilia cuprina</name>
    <name type="common">Green bottle fly</name>
    <name type="synonym">Australian sheep blowfly</name>
    <dbReference type="NCBI Taxonomy" id="7375"/>
    <lineage>
        <taxon>Eukaryota</taxon>
        <taxon>Metazoa</taxon>
        <taxon>Ecdysozoa</taxon>
        <taxon>Arthropoda</taxon>
        <taxon>Hexapoda</taxon>
        <taxon>Insecta</taxon>
        <taxon>Pterygota</taxon>
        <taxon>Neoptera</taxon>
        <taxon>Endopterygota</taxon>
        <taxon>Diptera</taxon>
        <taxon>Brachycera</taxon>
        <taxon>Muscomorpha</taxon>
        <taxon>Oestroidea</taxon>
        <taxon>Calliphoridae</taxon>
        <taxon>Luciliinae</taxon>
        <taxon>Lucilia</taxon>
    </lineage>
</organism>
<evidence type="ECO:0000256" key="1">
    <source>
        <dbReference type="SAM" id="MobiDB-lite"/>
    </source>
</evidence>
<keyword evidence="2" id="KW-0812">Transmembrane</keyword>
<dbReference type="Proteomes" id="UP000037069">
    <property type="component" value="Unassembled WGS sequence"/>
</dbReference>
<sequence length="97" mass="10073">MNSQTSINGDPETAPIAAQRSGGASSMMRSFGTLFGASNGGPRRTSSQNGVDGYVEFGMQDPENSGRTLGTFAGVFSPVALSMFSALVFIRVVPGFM</sequence>
<feature type="region of interest" description="Disordered" evidence="1">
    <location>
        <begin position="1"/>
        <end position="59"/>
    </location>
</feature>
<name>A0A0L0CFT1_LUCCU</name>